<keyword evidence="17" id="KW-0413">Isomerase</keyword>
<evidence type="ECO:0000256" key="7">
    <source>
        <dbReference type="ARBA" id="ARBA00022763"/>
    </source>
</evidence>
<keyword evidence="12" id="KW-0411">Iron-sulfur</keyword>
<dbReference type="GO" id="GO:0006366">
    <property type="term" value="P:transcription by RNA polymerase II"/>
    <property type="evidence" value="ECO:0000318"/>
    <property type="project" value="GO_Central"/>
</dbReference>
<dbReference type="Pfam" id="PF13307">
    <property type="entry name" value="Helicase_C_2"/>
    <property type="match status" value="1"/>
</dbReference>
<keyword evidence="8" id="KW-0378">Hydrolase</keyword>
<dbReference type="FunFam" id="1.10.275.40:FF:000001">
    <property type="entry name" value="DNA repair helicase (Rad3)"/>
    <property type="match status" value="1"/>
</dbReference>
<accession>A0A0K9PVQ8</accession>
<dbReference type="SMART" id="SM00488">
    <property type="entry name" value="DEXDc2"/>
    <property type="match status" value="1"/>
</dbReference>
<evidence type="ECO:0000256" key="5">
    <source>
        <dbReference type="ARBA" id="ARBA00022723"/>
    </source>
</evidence>
<dbReference type="FunFam" id="3.40.50.300:FF:000135">
    <property type="entry name" value="DNA repair helicase RAD3, putative"/>
    <property type="match status" value="1"/>
</dbReference>
<keyword evidence="7" id="KW-0227">DNA damage</keyword>
<evidence type="ECO:0000313" key="23">
    <source>
        <dbReference type="Proteomes" id="UP000036987"/>
    </source>
</evidence>
<dbReference type="CDD" id="cd18788">
    <property type="entry name" value="SF2_C_XPD"/>
    <property type="match status" value="1"/>
</dbReference>
<evidence type="ECO:0000256" key="20">
    <source>
        <dbReference type="ARBA" id="ARBA00048954"/>
    </source>
</evidence>
<evidence type="ECO:0000313" key="22">
    <source>
        <dbReference type="EMBL" id="KMZ72337.1"/>
    </source>
</evidence>
<keyword evidence="5" id="KW-0479">Metal-binding</keyword>
<evidence type="ECO:0000256" key="3">
    <source>
        <dbReference type="ARBA" id="ARBA00009146"/>
    </source>
</evidence>
<evidence type="ECO:0000256" key="12">
    <source>
        <dbReference type="ARBA" id="ARBA00023014"/>
    </source>
</evidence>
<dbReference type="PRINTS" id="PR00852">
    <property type="entry name" value="XRODRMPGMNTD"/>
</dbReference>
<comment type="caution">
    <text evidence="22">The sequence shown here is derived from an EMBL/GenBank/DDBJ whole genome shotgun (WGS) entry which is preliminary data.</text>
</comment>
<dbReference type="GO" id="GO:0005634">
    <property type="term" value="C:nucleus"/>
    <property type="evidence" value="ECO:0000318"/>
    <property type="project" value="GO_Central"/>
</dbReference>
<dbReference type="EC" id="5.6.2.3" evidence="19"/>
<evidence type="ECO:0000256" key="4">
    <source>
        <dbReference type="ARBA" id="ARBA00022485"/>
    </source>
</evidence>
<comment type="subcellular location">
    <subcellularLocation>
        <location evidence="2">Nucleus</location>
    </subcellularLocation>
</comment>
<dbReference type="STRING" id="29655.A0A0K9PVQ8"/>
<dbReference type="GO" id="GO:0003684">
    <property type="term" value="F:damaged DNA binding"/>
    <property type="evidence" value="ECO:0000318"/>
    <property type="project" value="GO_Central"/>
</dbReference>
<dbReference type="InterPro" id="IPR027417">
    <property type="entry name" value="P-loop_NTPase"/>
</dbReference>
<evidence type="ECO:0000259" key="21">
    <source>
        <dbReference type="PROSITE" id="PS51193"/>
    </source>
</evidence>
<dbReference type="PANTHER" id="PTHR11472">
    <property type="entry name" value="DNA REPAIR DEAD HELICASE RAD3/XP-D SUBFAMILY MEMBER"/>
    <property type="match status" value="1"/>
</dbReference>
<evidence type="ECO:0000256" key="19">
    <source>
        <dbReference type="ARBA" id="ARBA00044969"/>
    </source>
</evidence>
<keyword evidence="4" id="KW-0004">4Fe-4S</keyword>
<dbReference type="InterPro" id="IPR010643">
    <property type="entry name" value="HBB"/>
</dbReference>
<keyword evidence="9 22" id="KW-0347">Helicase</keyword>
<evidence type="ECO:0000256" key="16">
    <source>
        <dbReference type="ARBA" id="ARBA00023204"/>
    </source>
</evidence>
<dbReference type="InterPro" id="IPR010614">
    <property type="entry name" value="RAD3-like_helicase_DEAD"/>
</dbReference>
<dbReference type="OrthoDB" id="272481at2759"/>
<gene>
    <name evidence="22" type="ORF">ZOSMA_166G00350</name>
</gene>
<dbReference type="GO" id="GO:0005524">
    <property type="term" value="F:ATP binding"/>
    <property type="evidence" value="ECO:0007669"/>
    <property type="project" value="UniProtKB-KW"/>
</dbReference>
<dbReference type="GO" id="GO:0003678">
    <property type="term" value="F:DNA helicase activity"/>
    <property type="evidence" value="ECO:0000318"/>
    <property type="project" value="GO_Central"/>
</dbReference>
<keyword evidence="6" id="KW-0547">Nucleotide-binding</keyword>
<evidence type="ECO:0000256" key="2">
    <source>
        <dbReference type="ARBA" id="ARBA00004123"/>
    </source>
</evidence>
<evidence type="ECO:0000256" key="8">
    <source>
        <dbReference type="ARBA" id="ARBA00022801"/>
    </source>
</evidence>
<keyword evidence="13" id="KW-0805">Transcription regulation</keyword>
<evidence type="ECO:0000256" key="15">
    <source>
        <dbReference type="ARBA" id="ARBA00023163"/>
    </source>
</evidence>
<dbReference type="Pfam" id="PF06777">
    <property type="entry name" value="HBB"/>
    <property type="match status" value="1"/>
</dbReference>
<comment type="cofactor">
    <cofactor evidence="1">
        <name>[4Fe-4S] cluster</name>
        <dbReference type="ChEBI" id="CHEBI:49883"/>
    </cofactor>
</comment>
<keyword evidence="11" id="KW-0408">Iron</keyword>
<dbReference type="PANTHER" id="PTHR11472:SF1">
    <property type="entry name" value="GENERAL TRANSCRIPTION AND DNA REPAIR FACTOR IIH HELICASE SUBUNIT XPD"/>
    <property type="match status" value="1"/>
</dbReference>
<dbReference type="Proteomes" id="UP000036987">
    <property type="component" value="Unassembled WGS sequence"/>
</dbReference>
<proteinExistence type="inferred from homology"/>
<evidence type="ECO:0000256" key="18">
    <source>
        <dbReference type="ARBA" id="ARBA00023242"/>
    </source>
</evidence>
<keyword evidence="10" id="KW-0067">ATP-binding</keyword>
<evidence type="ECO:0000256" key="10">
    <source>
        <dbReference type="ARBA" id="ARBA00022840"/>
    </source>
</evidence>
<evidence type="ECO:0000256" key="13">
    <source>
        <dbReference type="ARBA" id="ARBA00023015"/>
    </source>
</evidence>
<comment type="similarity">
    <text evidence="3">Belongs to the helicase family. RAD3/XPD subfamily.</text>
</comment>
<dbReference type="SMART" id="SM00491">
    <property type="entry name" value="HELICc2"/>
    <property type="match status" value="1"/>
</dbReference>
<dbReference type="EMBL" id="LFYR01000636">
    <property type="protein sequence ID" value="KMZ72337.1"/>
    <property type="molecule type" value="Genomic_DNA"/>
</dbReference>
<dbReference type="FunFam" id="3.40.50.300:FF:000381">
    <property type="entry name" value="TFIIH basal transcription factor complex helicase subunit"/>
    <property type="match status" value="1"/>
</dbReference>
<dbReference type="GO" id="GO:0016818">
    <property type="term" value="F:hydrolase activity, acting on acid anhydrides, in phosphorus-containing anhydrides"/>
    <property type="evidence" value="ECO:0007669"/>
    <property type="project" value="InterPro"/>
</dbReference>
<reference evidence="23" key="1">
    <citation type="journal article" date="2016" name="Nature">
        <title>The genome of the seagrass Zostera marina reveals angiosperm adaptation to the sea.</title>
        <authorList>
            <person name="Olsen J.L."/>
            <person name="Rouze P."/>
            <person name="Verhelst B."/>
            <person name="Lin Y.-C."/>
            <person name="Bayer T."/>
            <person name="Collen J."/>
            <person name="Dattolo E."/>
            <person name="De Paoli E."/>
            <person name="Dittami S."/>
            <person name="Maumus F."/>
            <person name="Michel G."/>
            <person name="Kersting A."/>
            <person name="Lauritano C."/>
            <person name="Lohaus R."/>
            <person name="Toepel M."/>
            <person name="Tonon T."/>
            <person name="Vanneste K."/>
            <person name="Amirebrahimi M."/>
            <person name="Brakel J."/>
            <person name="Bostroem C."/>
            <person name="Chovatia M."/>
            <person name="Grimwood J."/>
            <person name="Jenkins J.W."/>
            <person name="Jueterbock A."/>
            <person name="Mraz A."/>
            <person name="Stam W.T."/>
            <person name="Tice H."/>
            <person name="Bornberg-Bauer E."/>
            <person name="Green P.J."/>
            <person name="Pearson G.A."/>
            <person name="Procaccini G."/>
            <person name="Duarte C.M."/>
            <person name="Schmutz J."/>
            <person name="Reusch T.B.H."/>
            <person name="Van de Peer Y."/>
        </authorList>
    </citation>
    <scope>NUCLEOTIDE SEQUENCE [LARGE SCALE GENOMIC DNA]</scope>
    <source>
        <strain evidence="23">cv. Finnish</strain>
    </source>
</reference>
<sequence>MKFDIDDVTVYFPYSRIYPEQYQYMVDVKRALDARGHCVLEMPTGTGKTIALLSLIISYFLSKPQSHTKLLYCTRTVHEMEKTLAELRHLYTHLPPSSPLLALGLSSRKNLCVNPDVVSSSSRDSVDSSCRRLTASWVRATASENEGIKTCDFFENFDKAIEGGPETVMLPSGVYRLEDLRTYGKEKSFCPYFMARMMIKYANVVIYSYQYLLDPKVSGIISKEMQKECVVVFDEAHNIDNVCIEALSVNVRKQTLEGAGRNIGKMTEVINRFKATDAGRLRTEYNRLIEGLAQRGDLPITDNWLANPALPDHILREAVPGNIRKAEHFVAVLRRFVQYLKNRLQTENVETEGPVNFVASVYSQAGIDQKMLKFCYDRLHSLMLTLEITDTDEFLHIQKVCDFATLVGTYTSGFSIIIEPYDQRMPHIPDPVMQLTCLDASLAIKPVFDRFQSVIITSGTLSPIDLYPRLLNFNPVISRSFKMSLTRDCICPMVLTRGSDQLPISTKFDMRGDPGVVRNYGRLLLEMVTAVPDGIVCFFVSYSYMDGIVNNWNEMGILQEVMQHKLVFIETQDVVETTLALDNYRRACDCGRGAVFFSVARGKVAEGIDFDRHYGRLVIMFGIPFQYTLSRILTARLKYLRDTFQIKEGDFLTFDALRQAAQCVGRVIRSKADYGLMIFADKRYSRHDKRSKLPKWILSHLHDAHLNLSTDMALHITREFLRKMAQPYDKTGGSSRKTLLTQEDLENTAESILEML</sequence>
<organism evidence="22 23">
    <name type="scientific">Zostera marina</name>
    <name type="common">Eelgrass</name>
    <dbReference type="NCBI Taxonomy" id="29655"/>
    <lineage>
        <taxon>Eukaryota</taxon>
        <taxon>Viridiplantae</taxon>
        <taxon>Streptophyta</taxon>
        <taxon>Embryophyta</taxon>
        <taxon>Tracheophyta</taxon>
        <taxon>Spermatophyta</taxon>
        <taxon>Magnoliopsida</taxon>
        <taxon>Liliopsida</taxon>
        <taxon>Zosteraceae</taxon>
        <taxon>Zostera</taxon>
    </lineage>
</organism>
<feature type="domain" description="Helicase ATP-binding" evidence="21">
    <location>
        <begin position="7"/>
        <end position="285"/>
    </location>
</feature>
<dbReference type="InterPro" id="IPR006554">
    <property type="entry name" value="Helicase-like_DEXD_c2"/>
</dbReference>
<evidence type="ECO:0000256" key="6">
    <source>
        <dbReference type="ARBA" id="ARBA00022741"/>
    </source>
</evidence>
<keyword evidence="15" id="KW-0804">Transcription</keyword>
<dbReference type="OMA" id="WQTMGIL"/>
<dbReference type="Gene3D" id="3.40.50.300">
    <property type="entry name" value="P-loop containing nucleotide triphosphate hydrolases"/>
    <property type="match status" value="2"/>
</dbReference>
<keyword evidence="18" id="KW-0539">Nucleus</keyword>
<keyword evidence="16" id="KW-0234">DNA repair</keyword>
<dbReference type="SUPFAM" id="SSF52540">
    <property type="entry name" value="P-loop containing nucleoside triphosphate hydrolases"/>
    <property type="match status" value="1"/>
</dbReference>
<dbReference type="GO" id="GO:0046872">
    <property type="term" value="F:metal ion binding"/>
    <property type="evidence" value="ECO:0007669"/>
    <property type="project" value="UniProtKB-KW"/>
</dbReference>
<evidence type="ECO:0000256" key="17">
    <source>
        <dbReference type="ARBA" id="ARBA00023235"/>
    </source>
</evidence>
<dbReference type="GO" id="GO:0043139">
    <property type="term" value="F:5'-3' DNA helicase activity"/>
    <property type="evidence" value="ECO:0007669"/>
    <property type="project" value="UniProtKB-EC"/>
</dbReference>
<dbReference type="Pfam" id="PF06733">
    <property type="entry name" value="DEAD_2"/>
    <property type="match status" value="1"/>
</dbReference>
<evidence type="ECO:0000256" key="14">
    <source>
        <dbReference type="ARBA" id="ARBA00023125"/>
    </source>
</evidence>
<dbReference type="InterPro" id="IPR014013">
    <property type="entry name" value="Helic_SF1/SF2_ATP-bd_DinG/Rad3"/>
</dbReference>
<dbReference type="GO" id="GO:0051539">
    <property type="term" value="F:4 iron, 4 sulfur cluster binding"/>
    <property type="evidence" value="ECO:0007669"/>
    <property type="project" value="UniProtKB-KW"/>
</dbReference>
<dbReference type="InterPro" id="IPR045028">
    <property type="entry name" value="DinG/Rad3-like"/>
</dbReference>
<dbReference type="InterPro" id="IPR013020">
    <property type="entry name" value="Rad3/Chl1-like"/>
</dbReference>
<dbReference type="PROSITE" id="PS51193">
    <property type="entry name" value="HELICASE_ATP_BIND_2"/>
    <property type="match status" value="1"/>
</dbReference>
<keyword evidence="23" id="KW-1185">Reference proteome</keyword>
<protein>
    <recommendedName>
        <fullName evidence="19">DNA 5'-3' helicase</fullName>
        <ecNumber evidence="19">5.6.2.3</ecNumber>
    </recommendedName>
</protein>
<evidence type="ECO:0000256" key="1">
    <source>
        <dbReference type="ARBA" id="ARBA00001966"/>
    </source>
</evidence>
<evidence type="ECO:0000256" key="11">
    <source>
        <dbReference type="ARBA" id="ARBA00023004"/>
    </source>
</evidence>
<dbReference type="NCBIfam" id="TIGR00604">
    <property type="entry name" value="rad3"/>
    <property type="match status" value="1"/>
</dbReference>
<evidence type="ECO:0000256" key="9">
    <source>
        <dbReference type="ARBA" id="ARBA00022806"/>
    </source>
</evidence>
<comment type="catalytic activity">
    <reaction evidence="20">
        <text>ATP + H2O = ADP + phosphate + H(+)</text>
        <dbReference type="Rhea" id="RHEA:13065"/>
        <dbReference type="ChEBI" id="CHEBI:15377"/>
        <dbReference type="ChEBI" id="CHEBI:15378"/>
        <dbReference type="ChEBI" id="CHEBI:30616"/>
        <dbReference type="ChEBI" id="CHEBI:43474"/>
        <dbReference type="ChEBI" id="CHEBI:456216"/>
        <dbReference type="EC" id="5.6.2.3"/>
    </reaction>
</comment>
<dbReference type="InterPro" id="IPR006555">
    <property type="entry name" value="ATP-dep_Helicase_C"/>
</dbReference>
<dbReference type="GO" id="GO:0006289">
    <property type="term" value="P:nucleotide-excision repair"/>
    <property type="evidence" value="ECO:0007669"/>
    <property type="project" value="InterPro"/>
</dbReference>
<name>A0A0K9PVQ8_ZOSMR</name>
<dbReference type="InterPro" id="IPR001945">
    <property type="entry name" value="RAD3/XPD"/>
</dbReference>
<dbReference type="AlphaFoldDB" id="A0A0K9PVQ8"/>
<dbReference type="GO" id="GO:0045951">
    <property type="term" value="P:positive regulation of mitotic recombination"/>
    <property type="evidence" value="ECO:0000318"/>
    <property type="project" value="GO_Central"/>
</dbReference>
<dbReference type="FunFam" id="3.40.50.300:FF:000128">
    <property type="entry name" value="Putative DNA repair helicase RAD3"/>
    <property type="match status" value="1"/>
</dbReference>
<keyword evidence="14" id="KW-0238">DNA-binding</keyword>